<accession>A0A1E3VRX0</accession>
<feature type="region of interest" description="Disordered" evidence="1">
    <location>
        <begin position="1"/>
        <end position="36"/>
    </location>
</feature>
<dbReference type="EMBL" id="LPWE01000010">
    <property type="protein sequence ID" value="ODR95686.1"/>
    <property type="molecule type" value="Genomic_DNA"/>
</dbReference>
<gene>
    <name evidence="2" type="ORF">AUC70_02010</name>
</gene>
<organism evidence="2 3">
    <name type="scientific">Methyloceanibacter stevinii</name>
    <dbReference type="NCBI Taxonomy" id="1774970"/>
    <lineage>
        <taxon>Bacteria</taxon>
        <taxon>Pseudomonadati</taxon>
        <taxon>Pseudomonadota</taxon>
        <taxon>Alphaproteobacteria</taxon>
        <taxon>Hyphomicrobiales</taxon>
        <taxon>Hyphomicrobiaceae</taxon>
        <taxon>Methyloceanibacter</taxon>
    </lineage>
</organism>
<keyword evidence="3" id="KW-1185">Reference proteome</keyword>
<dbReference type="Proteomes" id="UP000094172">
    <property type="component" value="Unassembled WGS sequence"/>
</dbReference>
<dbReference type="AlphaFoldDB" id="A0A1E3VRX0"/>
<proteinExistence type="predicted"/>
<comment type="caution">
    <text evidence="2">The sequence shown here is derived from an EMBL/GenBank/DDBJ whole genome shotgun (WGS) entry which is preliminary data.</text>
</comment>
<evidence type="ECO:0000256" key="1">
    <source>
        <dbReference type="SAM" id="MobiDB-lite"/>
    </source>
</evidence>
<name>A0A1E3VRX0_9HYPH</name>
<reference evidence="2 3" key="1">
    <citation type="journal article" date="2016" name="Environ. Microbiol.">
        <title>New Methyloceanibacter diversity from North Sea sediments includes methanotroph containing solely the soluble methane monooxygenase.</title>
        <authorList>
            <person name="Vekeman B."/>
            <person name="Kerckhof F.M."/>
            <person name="Cremers G."/>
            <person name="de Vos P."/>
            <person name="Vandamme P."/>
            <person name="Boon N."/>
            <person name="Op den Camp H.J."/>
            <person name="Heylen K."/>
        </authorList>
    </citation>
    <scope>NUCLEOTIDE SEQUENCE [LARGE SCALE GENOMIC DNA]</scope>
    <source>
        <strain evidence="2 3">R-67176</strain>
    </source>
</reference>
<evidence type="ECO:0000313" key="3">
    <source>
        <dbReference type="Proteomes" id="UP000094172"/>
    </source>
</evidence>
<sequence length="127" mass="13970">MSLAGGFTAANSAERKGSTPLPSLDVPSAKNTTWSPASSRSRISFAFVPVCVRRSRSTKTERCSFASHFTKGQVETSCFATNETGATADNTVMSSQDTWFETTRTPFWRASSPSTLMRTPTMRQTWR</sequence>
<evidence type="ECO:0000313" key="2">
    <source>
        <dbReference type="EMBL" id="ODR95686.1"/>
    </source>
</evidence>
<protein>
    <submittedName>
        <fullName evidence="2">Uncharacterized protein</fullName>
    </submittedName>
</protein>